<reference evidence="3 4" key="1">
    <citation type="submission" date="2016-03" db="EMBL/GenBank/DDBJ databases">
        <title>Niastella vici sp. nov., isolated from farmland soil.</title>
        <authorList>
            <person name="Chen L."/>
            <person name="Wang D."/>
            <person name="Yang S."/>
            <person name="Wang G."/>
        </authorList>
    </citation>
    <scope>NUCLEOTIDE SEQUENCE [LARGE SCALE GENOMIC DNA]</scope>
    <source>
        <strain evidence="3 4">DJ57</strain>
    </source>
</reference>
<dbReference type="OrthoDB" id="9771725at2"/>
<keyword evidence="1" id="KW-1133">Transmembrane helix</keyword>
<dbReference type="InterPro" id="IPR052336">
    <property type="entry name" value="MlaD_Phospholipid_Transporter"/>
</dbReference>
<feature type="domain" description="Mce/MlaD" evidence="2">
    <location>
        <begin position="42"/>
        <end position="115"/>
    </location>
</feature>
<dbReference type="PANTHER" id="PTHR33371">
    <property type="entry name" value="INTERMEMBRANE PHOSPHOLIPID TRANSPORT SYSTEM BINDING PROTEIN MLAD-RELATED"/>
    <property type="match status" value="1"/>
</dbReference>
<accession>A0A1V9G9T8</accession>
<keyword evidence="1" id="KW-0812">Transmembrane</keyword>
<dbReference type="Proteomes" id="UP000192796">
    <property type="component" value="Unassembled WGS sequence"/>
</dbReference>
<evidence type="ECO:0000256" key="1">
    <source>
        <dbReference type="SAM" id="Phobius"/>
    </source>
</evidence>
<dbReference type="RefSeq" id="WP_081145118.1">
    <property type="nucleotide sequence ID" value="NZ_LVYD01000001.1"/>
</dbReference>
<proteinExistence type="predicted"/>
<comment type="caution">
    <text evidence="3">The sequence shown here is derived from an EMBL/GenBank/DDBJ whole genome shotgun (WGS) entry which is preliminary data.</text>
</comment>
<dbReference type="PANTHER" id="PTHR33371:SF4">
    <property type="entry name" value="INTERMEMBRANE PHOSPHOLIPID TRANSPORT SYSTEM BINDING PROTEIN MLAD"/>
    <property type="match status" value="1"/>
</dbReference>
<gene>
    <name evidence="3" type="ORF">A3860_03470</name>
</gene>
<keyword evidence="4" id="KW-1185">Reference proteome</keyword>
<evidence type="ECO:0000313" key="4">
    <source>
        <dbReference type="Proteomes" id="UP000192796"/>
    </source>
</evidence>
<dbReference type="InterPro" id="IPR003399">
    <property type="entry name" value="Mce/MlaD"/>
</dbReference>
<keyword evidence="1" id="KW-0472">Membrane</keyword>
<sequence>MNTEISKRTVIVGLFVTIGVLIFLVGIFTLGGQKKTFTPSILVQAVFDNVNGLQKGDNVWFSGVKVGIVKSVEFNSNSQIRVTMHIEKKAQEFIRKDAKAKVGAEGFIGNKLVVIYGGTPKAEAIEGGEMLQVEKTLSTDDMMATLQKNNENLFAITTDFKTVSNRLVNGEGTAGALLTDATLYKSLQRTATNLQMAAHNSEILSNHIAEYTAQLQKPGSLANGLVHDTMIMTNLQAAVKQINDAANAAHSFTANLKNVSDQLHTNDNTLGLLLNDEETAGQMKNIITNLSSGSQKLDDDLEALQHNFLFRGFFRRKARQEAKARREAEKTNPANP</sequence>
<evidence type="ECO:0000259" key="2">
    <source>
        <dbReference type="Pfam" id="PF02470"/>
    </source>
</evidence>
<dbReference type="EMBL" id="LVYD01000001">
    <property type="protein sequence ID" value="OQP67419.1"/>
    <property type="molecule type" value="Genomic_DNA"/>
</dbReference>
<dbReference type="AlphaFoldDB" id="A0A1V9G9T8"/>
<dbReference type="STRING" id="1703345.A3860_03470"/>
<protein>
    <submittedName>
        <fullName evidence="3">ABC transporter permease</fullName>
    </submittedName>
</protein>
<name>A0A1V9G9T8_9BACT</name>
<organism evidence="3 4">
    <name type="scientific">Niastella vici</name>
    <dbReference type="NCBI Taxonomy" id="1703345"/>
    <lineage>
        <taxon>Bacteria</taxon>
        <taxon>Pseudomonadati</taxon>
        <taxon>Bacteroidota</taxon>
        <taxon>Chitinophagia</taxon>
        <taxon>Chitinophagales</taxon>
        <taxon>Chitinophagaceae</taxon>
        <taxon>Niastella</taxon>
    </lineage>
</organism>
<dbReference type="Pfam" id="PF02470">
    <property type="entry name" value="MlaD"/>
    <property type="match status" value="1"/>
</dbReference>
<feature type="transmembrane region" description="Helical" evidence="1">
    <location>
        <begin position="12"/>
        <end position="31"/>
    </location>
</feature>
<evidence type="ECO:0000313" key="3">
    <source>
        <dbReference type="EMBL" id="OQP67419.1"/>
    </source>
</evidence>